<dbReference type="PANTHER" id="PTHR33266">
    <property type="entry name" value="CHROMOSOME 15, WHOLE GENOME SHOTGUN SEQUENCE"/>
    <property type="match status" value="1"/>
</dbReference>
<organism evidence="1 2">
    <name type="scientific">Stereum hirsutum (strain FP-91666)</name>
    <name type="common">White-rot fungus</name>
    <dbReference type="NCBI Taxonomy" id="721885"/>
    <lineage>
        <taxon>Eukaryota</taxon>
        <taxon>Fungi</taxon>
        <taxon>Dikarya</taxon>
        <taxon>Basidiomycota</taxon>
        <taxon>Agaricomycotina</taxon>
        <taxon>Agaricomycetes</taxon>
        <taxon>Russulales</taxon>
        <taxon>Stereaceae</taxon>
        <taxon>Stereum</taxon>
    </lineage>
</organism>
<sequence>MSMSLSPIARTEVRSKLAQIPIKRPRLERQANESLLEEIQADCLGEPWTKTPSHQLSDDQLQIVLRIIIESVSIHRTWTAPYQGDSHKQLYETICGMPKSTAACSHMLRVIQSHGSGKSRMVDEMAELVFTIPVNLQNDRYDEIGPHYPPPDKSIRDVLLQTFEEPTRQQIRYHTFFGSLFAATKSEIDRIVAEKPEMTYTELTHRWRMYLRAECASGRDEFYERVVRDMKLEEESLSREAVEEAAKRTESSGEDCIRRQVPEENKSADELQLDLTYYRTTDHLDNLLESLRSVRDDTKPKRSVDFIISFDESQELSRRQIDSSPPKSLYDVLCSVLNIYVHTPFFILFLSSVPHVSRKAQPSGGRLFSSARWVPHVSLHAPILKMPFDCSPRLPIAPREHTLQEISRIEFMAQFGRAIFWAMLHGRTGQELNDMSTRVINLARSMLLGLPGYRPRTARLAVVDVRLCLEYSRQNSQLALETQGELVMHHMRTIDSYPEHQLWFLSGFASEPIVAEAATRELNDWRQSESAVLINVLDEYMGSGILDAGERTRLVARALITEAYDRATLRCKKTNDSTLASGCGVIDFVEELYKEHREITESFPDNIQSGTPFREAFQHARLRITHWVRVKDGHELNTERMAAAFIRGFAFICSCGSDDPFVDLVAPVLLWDVKIGEYAMSAIFWTVKPRKTSESRQISVEDFGFFPSLWKADSPTGSTSTEDKAKRPYITIVMDLSSPQSLVTDKARNATESPVSIPPTSAVRDTVFQPGGRASPVKPSATTLPATETGHPRYAICTLGCSDTVFAIIDPVHRETYERILHQDNSELEEPIEPPCTSERPTSLVDAKPAWSVQWEGSAWYDSPVLNKRSIVEAGKVESNVL</sequence>
<dbReference type="GeneID" id="18804159"/>
<dbReference type="Proteomes" id="UP000053927">
    <property type="component" value="Unassembled WGS sequence"/>
</dbReference>
<dbReference type="eggNOG" id="ENOG502S6K1">
    <property type="taxonomic scope" value="Eukaryota"/>
</dbReference>
<dbReference type="EMBL" id="JH687399">
    <property type="protein sequence ID" value="EIM80252.1"/>
    <property type="molecule type" value="Genomic_DNA"/>
</dbReference>
<keyword evidence="2" id="KW-1185">Reference proteome</keyword>
<evidence type="ECO:0000313" key="2">
    <source>
        <dbReference type="Proteomes" id="UP000053927"/>
    </source>
</evidence>
<accession>R7S119</accession>
<dbReference type="AlphaFoldDB" id="R7S119"/>
<proteinExistence type="predicted"/>
<dbReference type="RefSeq" id="XP_007310846.1">
    <property type="nucleotide sequence ID" value="XM_007310784.1"/>
</dbReference>
<reference evidence="2" key="1">
    <citation type="journal article" date="2012" name="Science">
        <title>The Paleozoic origin of enzymatic lignin decomposition reconstructed from 31 fungal genomes.</title>
        <authorList>
            <person name="Floudas D."/>
            <person name="Binder M."/>
            <person name="Riley R."/>
            <person name="Barry K."/>
            <person name="Blanchette R.A."/>
            <person name="Henrissat B."/>
            <person name="Martinez A.T."/>
            <person name="Otillar R."/>
            <person name="Spatafora J.W."/>
            <person name="Yadav J.S."/>
            <person name="Aerts A."/>
            <person name="Benoit I."/>
            <person name="Boyd A."/>
            <person name="Carlson A."/>
            <person name="Copeland A."/>
            <person name="Coutinho P.M."/>
            <person name="de Vries R.P."/>
            <person name="Ferreira P."/>
            <person name="Findley K."/>
            <person name="Foster B."/>
            <person name="Gaskell J."/>
            <person name="Glotzer D."/>
            <person name="Gorecki P."/>
            <person name="Heitman J."/>
            <person name="Hesse C."/>
            <person name="Hori C."/>
            <person name="Igarashi K."/>
            <person name="Jurgens J.A."/>
            <person name="Kallen N."/>
            <person name="Kersten P."/>
            <person name="Kohler A."/>
            <person name="Kuees U."/>
            <person name="Kumar T.K.A."/>
            <person name="Kuo A."/>
            <person name="LaButti K."/>
            <person name="Larrondo L.F."/>
            <person name="Lindquist E."/>
            <person name="Ling A."/>
            <person name="Lombard V."/>
            <person name="Lucas S."/>
            <person name="Lundell T."/>
            <person name="Martin R."/>
            <person name="McLaughlin D.J."/>
            <person name="Morgenstern I."/>
            <person name="Morin E."/>
            <person name="Murat C."/>
            <person name="Nagy L.G."/>
            <person name="Nolan M."/>
            <person name="Ohm R.A."/>
            <person name="Patyshakuliyeva A."/>
            <person name="Rokas A."/>
            <person name="Ruiz-Duenas F.J."/>
            <person name="Sabat G."/>
            <person name="Salamov A."/>
            <person name="Samejima M."/>
            <person name="Schmutz J."/>
            <person name="Slot J.C."/>
            <person name="St John F."/>
            <person name="Stenlid J."/>
            <person name="Sun H."/>
            <person name="Sun S."/>
            <person name="Syed K."/>
            <person name="Tsang A."/>
            <person name="Wiebenga A."/>
            <person name="Young D."/>
            <person name="Pisabarro A."/>
            <person name="Eastwood D.C."/>
            <person name="Martin F."/>
            <person name="Cullen D."/>
            <person name="Grigoriev I.V."/>
            <person name="Hibbett D.S."/>
        </authorList>
    </citation>
    <scope>NUCLEOTIDE SEQUENCE [LARGE SCALE GENOMIC DNA]</scope>
    <source>
        <strain evidence="2">FP-91666</strain>
    </source>
</reference>
<gene>
    <name evidence="1" type="ORF">STEHIDRAFT_172882</name>
</gene>
<protein>
    <submittedName>
        <fullName evidence="1">Uncharacterized protein</fullName>
    </submittedName>
</protein>
<evidence type="ECO:0000313" key="1">
    <source>
        <dbReference type="EMBL" id="EIM80252.1"/>
    </source>
</evidence>
<dbReference type="PANTHER" id="PTHR33266:SF1">
    <property type="entry name" value="F-BOX DOMAIN-CONTAINING PROTEIN"/>
    <property type="match status" value="1"/>
</dbReference>
<name>R7S119_STEHR</name>
<dbReference type="OMA" id="HWNISID"/>
<dbReference type="KEGG" id="shs:STEHIDRAFT_172882"/>
<dbReference type="OrthoDB" id="3270019at2759"/>